<dbReference type="AlphaFoldDB" id="A0A848DIL1"/>
<dbReference type="Proteomes" id="UP000586918">
    <property type="component" value="Unassembled WGS sequence"/>
</dbReference>
<sequence>MPAVSDLSSVIAATTQWLLHAYPTTGRAFSAELARAQARQAVTVACWLRYPDPADVALLMLLGPGGAARLDEIAGTDTTEADTAWRTWVDEVAASWAACLLADPELAADAVDALAPGTHIAGRPVDFRRLTAPEELDRGAAVLLRHPDLLAPVADLHRASLLDLLGTAREAA</sequence>
<evidence type="ECO:0000313" key="1">
    <source>
        <dbReference type="EMBL" id="NMH92405.1"/>
    </source>
</evidence>
<dbReference type="EMBL" id="JAAXKZ010000038">
    <property type="protein sequence ID" value="NMH92405.1"/>
    <property type="molecule type" value="Genomic_DNA"/>
</dbReference>
<evidence type="ECO:0000313" key="2">
    <source>
        <dbReference type="Proteomes" id="UP000586918"/>
    </source>
</evidence>
<accession>A0A848DIL1</accession>
<gene>
    <name evidence="1" type="ORF">HF519_12650</name>
</gene>
<organism evidence="1 2">
    <name type="scientific">Pseudonocardia bannensis</name>
    <dbReference type="NCBI Taxonomy" id="630973"/>
    <lineage>
        <taxon>Bacteria</taxon>
        <taxon>Bacillati</taxon>
        <taxon>Actinomycetota</taxon>
        <taxon>Actinomycetes</taxon>
        <taxon>Pseudonocardiales</taxon>
        <taxon>Pseudonocardiaceae</taxon>
        <taxon>Pseudonocardia</taxon>
    </lineage>
</organism>
<name>A0A848DIL1_9PSEU</name>
<keyword evidence="2" id="KW-1185">Reference proteome</keyword>
<reference evidence="1 2" key="1">
    <citation type="submission" date="2020-04" db="EMBL/GenBank/DDBJ databases">
        <authorList>
            <person name="Klaysubun C."/>
            <person name="Duangmal K."/>
            <person name="Lipun K."/>
        </authorList>
    </citation>
    <scope>NUCLEOTIDE SEQUENCE [LARGE SCALE GENOMIC DNA]</scope>
    <source>
        <strain evidence="1 2">DSM 45300</strain>
    </source>
</reference>
<dbReference type="RefSeq" id="WP_169413116.1">
    <property type="nucleotide sequence ID" value="NZ_JAAXKZ010000038.1"/>
</dbReference>
<comment type="caution">
    <text evidence="1">The sequence shown here is derived from an EMBL/GenBank/DDBJ whole genome shotgun (WGS) entry which is preliminary data.</text>
</comment>
<protein>
    <submittedName>
        <fullName evidence="1">Uncharacterized protein</fullName>
    </submittedName>
</protein>
<proteinExistence type="predicted"/>